<dbReference type="RefSeq" id="WP_147846812.1">
    <property type="nucleotide sequence ID" value="NZ_VDUZ01000009.1"/>
</dbReference>
<evidence type="ECO:0000256" key="1">
    <source>
        <dbReference type="ARBA" id="ARBA00022679"/>
    </source>
</evidence>
<dbReference type="Pfam" id="PF02515">
    <property type="entry name" value="CoA_transf_3"/>
    <property type="match status" value="1"/>
</dbReference>
<dbReference type="InterPro" id="IPR003673">
    <property type="entry name" value="CoA-Trfase_fam_III"/>
</dbReference>
<dbReference type="GO" id="GO:0008410">
    <property type="term" value="F:CoA-transferase activity"/>
    <property type="evidence" value="ECO:0007669"/>
    <property type="project" value="TreeGrafter"/>
</dbReference>
<organism evidence="3 4">
    <name type="scientific">Vineibacter terrae</name>
    <dbReference type="NCBI Taxonomy" id="2586908"/>
    <lineage>
        <taxon>Bacteria</taxon>
        <taxon>Pseudomonadati</taxon>
        <taxon>Pseudomonadota</taxon>
        <taxon>Alphaproteobacteria</taxon>
        <taxon>Hyphomicrobiales</taxon>
        <taxon>Vineibacter</taxon>
    </lineage>
</organism>
<comment type="caution">
    <text evidence="3">The sequence shown here is derived from an EMBL/GenBank/DDBJ whole genome shotgun (WGS) entry which is preliminary data.</text>
</comment>
<dbReference type="OrthoDB" id="7457784at2"/>
<proteinExistence type="predicted"/>
<dbReference type="PANTHER" id="PTHR48207">
    <property type="entry name" value="SUCCINATE--HYDROXYMETHYLGLUTARATE COA-TRANSFERASE"/>
    <property type="match status" value="1"/>
</dbReference>
<evidence type="ECO:0000256" key="2">
    <source>
        <dbReference type="SAM" id="MobiDB-lite"/>
    </source>
</evidence>
<dbReference type="Gene3D" id="3.30.1540.10">
    <property type="entry name" value="formyl-coa transferase, domain 3"/>
    <property type="match status" value="1"/>
</dbReference>
<gene>
    <name evidence="3" type="ORF">FHP25_10100</name>
</gene>
<keyword evidence="1 3" id="KW-0808">Transferase</keyword>
<dbReference type="SUPFAM" id="SSF89796">
    <property type="entry name" value="CoA-transferase family III (CaiB/BaiF)"/>
    <property type="match status" value="1"/>
</dbReference>
<dbReference type="AlphaFoldDB" id="A0A5C8PQA1"/>
<protein>
    <submittedName>
        <fullName evidence="3">CoA transferase</fullName>
    </submittedName>
</protein>
<keyword evidence="4" id="KW-1185">Reference proteome</keyword>
<dbReference type="PANTHER" id="PTHR48207:SF3">
    <property type="entry name" value="SUCCINATE--HYDROXYMETHYLGLUTARATE COA-TRANSFERASE"/>
    <property type="match status" value="1"/>
</dbReference>
<accession>A0A5C8PQA1</accession>
<dbReference type="InterPro" id="IPR023606">
    <property type="entry name" value="CoA-Trfase_III_dom_1_sf"/>
</dbReference>
<sequence length="383" mass="40978">MQPLKGVRVMEFTLNIAGSQAGQILAALGADVIKIERPDGGDDCRAWGPPFARDASMMFNTMNRGKRSIRLDLKDPASVAWVRQQLAEHDVLIENMRPGAMEAAGLGAAALRAEHPRLVYCSLSAFGSRGPLQGSPGYEEVVQAFSGLFSVNGDEASPPARIGTSVLDLGTGIWAALGCLAAVMERHRTGQGCLVEGSLLETALGWLAIPLATYAASGELPRRSRSGSAKVVVYRCFDAQDGEIMIAGANDRLFAKLARALGHPEWASDERFRTARGRSANREMLNGMIAPLVRGATRAQWMARLTAAGVPCAPVNTLPDVLDHPQVQALDIFDTVEGSDARLVRLPVSFDGLRPRAARPAPMLGEHDPDRLVARAAPRTATE</sequence>
<evidence type="ECO:0000313" key="3">
    <source>
        <dbReference type="EMBL" id="TXL77112.1"/>
    </source>
</evidence>
<dbReference type="InterPro" id="IPR050483">
    <property type="entry name" value="CoA-transferase_III_domain"/>
</dbReference>
<feature type="region of interest" description="Disordered" evidence="2">
    <location>
        <begin position="359"/>
        <end position="383"/>
    </location>
</feature>
<evidence type="ECO:0000313" key="4">
    <source>
        <dbReference type="Proteomes" id="UP000321638"/>
    </source>
</evidence>
<dbReference type="InterPro" id="IPR044855">
    <property type="entry name" value="CoA-Trfase_III_dom3_sf"/>
</dbReference>
<reference evidence="3 4" key="1">
    <citation type="submission" date="2019-06" db="EMBL/GenBank/DDBJ databases">
        <title>New taxonomy in bacterial strain CC-CFT640, isolated from vineyard.</title>
        <authorList>
            <person name="Lin S.-Y."/>
            <person name="Tsai C.-F."/>
            <person name="Young C.-C."/>
        </authorList>
    </citation>
    <scope>NUCLEOTIDE SEQUENCE [LARGE SCALE GENOMIC DNA]</scope>
    <source>
        <strain evidence="3 4">CC-CFT640</strain>
    </source>
</reference>
<dbReference type="Proteomes" id="UP000321638">
    <property type="component" value="Unassembled WGS sequence"/>
</dbReference>
<dbReference type="EMBL" id="VDUZ01000009">
    <property type="protein sequence ID" value="TXL77112.1"/>
    <property type="molecule type" value="Genomic_DNA"/>
</dbReference>
<dbReference type="Gene3D" id="3.40.50.10540">
    <property type="entry name" value="Crotonobetainyl-coa:carnitine coa-transferase, domain 1"/>
    <property type="match status" value="1"/>
</dbReference>
<name>A0A5C8PQA1_9HYPH</name>